<keyword evidence="2" id="KW-1185">Reference proteome</keyword>
<comment type="caution">
    <text evidence="1">The sequence shown here is derived from an EMBL/GenBank/DDBJ whole genome shotgun (WGS) entry which is preliminary data.</text>
</comment>
<evidence type="ECO:0000313" key="1">
    <source>
        <dbReference type="EMBL" id="KAJ9127221.1"/>
    </source>
</evidence>
<evidence type="ECO:0000313" key="2">
    <source>
        <dbReference type="Proteomes" id="UP001234202"/>
    </source>
</evidence>
<accession>A0ACC2XU98</accession>
<organism evidence="1 2">
    <name type="scientific">Naganishia onofrii</name>
    <dbReference type="NCBI Taxonomy" id="1851511"/>
    <lineage>
        <taxon>Eukaryota</taxon>
        <taxon>Fungi</taxon>
        <taxon>Dikarya</taxon>
        <taxon>Basidiomycota</taxon>
        <taxon>Agaricomycotina</taxon>
        <taxon>Tremellomycetes</taxon>
        <taxon>Filobasidiales</taxon>
        <taxon>Filobasidiaceae</taxon>
        <taxon>Naganishia</taxon>
    </lineage>
</organism>
<dbReference type="EMBL" id="JASBWV010000003">
    <property type="protein sequence ID" value="KAJ9127221.1"/>
    <property type="molecule type" value="Genomic_DNA"/>
</dbReference>
<gene>
    <name evidence="1" type="ORF">QFC24_001459</name>
</gene>
<reference evidence="1" key="1">
    <citation type="submission" date="2023-04" db="EMBL/GenBank/DDBJ databases">
        <title>Draft Genome sequencing of Naganishia species isolated from polar environments using Oxford Nanopore Technology.</title>
        <authorList>
            <person name="Leo P."/>
            <person name="Venkateswaran K."/>
        </authorList>
    </citation>
    <scope>NUCLEOTIDE SEQUENCE</scope>
    <source>
        <strain evidence="1">DBVPG 5303</strain>
    </source>
</reference>
<protein>
    <submittedName>
        <fullName evidence="1">Uncharacterized protein</fullName>
    </submittedName>
</protein>
<name>A0ACC2XU98_9TREE</name>
<proteinExistence type="predicted"/>
<dbReference type="Proteomes" id="UP001234202">
    <property type="component" value="Unassembled WGS sequence"/>
</dbReference>
<sequence>MKFSIVAVALFAASLGQAIPIPDDAATGSAYTVTTSDTSAILTSLNTASDISPKLVSSDALASHTELHGTVCPAGLKVAGFARLADYTVYGSDFDGATLATRYATGYFDNFGGPIIARALAKSDALPSPSHVFVQAQTANYFWHKKGTVAQVIGGLSPNRDYATYVEGGCAQFSGTDAYAKCCE</sequence>